<accession>A0ACC2ZNT0</accession>
<name>A0ACC2ZNT0_9PEZI</name>
<comment type="caution">
    <text evidence="1">The sequence shown here is derived from an EMBL/GenBank/DDBJ whole genome shotgun (WGS) entry which is preliminary data.</text>
</comment>
<sequence>MRPALHRTSTLLSRQLLHTDTFIPTFLCPVLLQQPAITTTRKRRPLHPVRALSTSAAATATAVVSAAPPPPNYGAVKPQSANSALPISCPGCGAPTQTVEPNEAGYYSTNRPNVKAYLNGGSRRALEDKVFRSVVQHADNDLLGQLGMKDAAVGRNTSSSERSYIADHLKTLLPKTPNRLPCVSIHHPSLDTIEAMISQSPHKYNHIYHVIDAADFPMSLIPNLNHKLSLAPLRTQNRRSKSVKYHKGRLAEVSFIVTRSDLLAPTKEQVDRLMPYLRSVLRDALGRSGHNVRLGNVRCVSSKRGWWTKEVKEDIYSRGGGNWLVGKANVGKSKLFEVVFPKGRNQTVDFNALRSNAGLEASGEALESNKERMATAAQDARITGKSPDTAEYLDEDPENTNSLLPPPQAETAYPAMPIVSALPGTTASPIRVPFGNNKGELIDLPGLLRGKLDTYVRPERKLDLIMQNRVVPERVVVKPGQSLLLGGLIRITATTPDLVLLAYPFVPLPVHVTSTEKAMAIQTGERATGIDVIAEPWAGEKTKSAGRTQLKWDTTKIQGGPLTAKSAVGLKPERLPFTIYSADILVEGCGWVELVAQIRKSKQLSKEESSMGDGELQSPSEEHDPDSLESTPAFPEVEVFSPEGRGIAVRRPMNASQLNSKRPAPSDARKSRPRRSMRSVKAQRTSQT</sequence>
<protein>
    <submittedName>
        <fullName evidence="1">Mitochondrial ribosome small subunit biogenesis protein</fullName>
    </submittedName>
</protein>
<proteinExistence type="predicted"/>
<organism evidence="1 2">
    <name type="scientific">Coniosporium tulheliwenetii</name>
    <dbReference type="NCBI Taxonomy" id="3383036"/>
    <lineage>
        <taxon>Eukaryota</taxon>
        <taxon>Fungi</taxon>
        <taxon>Dikarya</taxon>
        <taxon>Ascomycota</taxon>
        <taxon>Pezizomycotina</taxon>
        <taxon>Dothideomycetes</taxon>
        <taxon>Dothideomycetes incertae sedis</taxon>
        <taxon>Coniosporium</taxon>
    </lineage>
</organism>
<reference evidence="1" key="1">
    <citation type="submission" date="2022-10" db="EMBL/GenBank/DDBJ databases">
        <title>Culturing micro-colonial fungi from biological soil crusts in the Mojave desert and describing Neophaeococcomyces mojavensis, and introducing the new genera and species Taxawa tesnikishii.</title>
        <authorList>
            <person name="Kurbessoian T."/>
            <person name="Stajich J.E."/>
        </authorList>
    </citation>
    <scope>NUCLEOTIDE SEQUENCE</scope>
    <source>
        <strain evidence="1">JES_115</strain>
    </source>
</reference>
<evidence type="ECO:0000313" key="1">
    <source>
        <dbReference type="EMBL" id="KAJ9649230.1"/>
    </source>
</evidence>
<evidence type="ECO:0000313" key="2">
    <source>
        <dbReference type="Proteomes" id="UP001172680"/>
    </source>
</evidence>
<keyword evidence="2" id="KW-1185">Reference proteome</keyword>
<gene>
    <name evidence="1" type="primary">GEP3</name>
    <name evidence="1" type="ORF">H2199_000004</name>
</gene>
<dbReference type="Proteomes" id="UP001172680">
    <property type="component" value="Unassembled WGS sequence"/>
</dbReference>
<dbReference type="EMBL" id="JAPDRP010000001">
    <property type="protein sequence ID" value="KAJ9649230.1"/>
    <property type="molecule type" value="Genomic_DNA"/>
</dbReference>